<comment type="subunit">
    <text evidence="2">Homodimer.</text>
</comment>
<dbReference type="InterPro" id="IPR003656">
    <property type="entry name" value="Znf_BED"/>
</dbReference>
<organism evidence="13 14">
    <name type="scientific">Quercus lobata</name>
    <name type="common">Valley oak</name>
    <dbReference type="NCBI Taxonomy" id="97700"/>
    <lineage>
        <taxon>Eukaryota</taxon>
        <taxon>Viridiplantae</taxon>
        <taxon>Streptophyta</taxon>
        <taxon>Embryophyta</taxon>
        <taxon>Tracheophyta</taxon>
        <taxon>Spermatophyta</taxon>
        <taxon>Magnoliopsida</taxon>
        <taxon>eudicotyledons</taxon>
        <taxon>Gunneridae</taxon>
        <taxon>Pentapetalae</taxon>
        <taxon>rosids</taxon>
        <taxon>fabids</taxon>
        <taxon>Fagales</taxon>
        <taxon>Fagaceae</taxon>
        <taxon>Quercus</taxon>
    </lineage>
</organism>
<keyword evidence="7" id="KW-0238">DNA-binding</keyword>
<evidence type="ECO:0000256" key="2">
    <source>
        <dbReference type="ARBA" id="ARBA00011738"/>
    </source>
</evidence>
<dbReference type="PROSITE" id="PS50808">
    <property type="entry name" value="ZF_BED"/>
    <property type="match status" value="1"/>
</dbReference>
<keyword evidence="5" id="KW-0862">Zinc</keyword>
<evidence type="ECO:0000256" key="6">
    <source>
        <dbReference type="ARBA" id="ARBA00023015"/>
    </source>
</evidence>
<feature type="domain" description="BED-type" evidence="12">
    <location>
        <begin position="35"/>
        <end position="93"/>
    </location>
</feature>
<dbReference type="InterPro" id="IPR012337">
    <property type="entry name" value="RNaseH-like_sf"/>
</dbReference>
<evidence type="ECO:0000256" key="1">
    <source>
        <dbReference type="ARBA" id="ARBA00004123"/>
    </source>
</evidence>
<evidence type="ECO:0000256" key="11">
    <source>
        <dbReference type="SAM" id="MobiDB-lite"/>
    </source>
</evidence>
<dbReference type="InterPro" id="IPR008906">
    <property type="entry name" value="HATC_C_dom"/>
</dbReference>
<dbReference type="GO" id="GO:0046983">
    <property type="term" value="F:protein dimerization activity"/>
    <property type="evidence" value="ECO:0007669"/>
    <property type="project" value="InterPro"/>
</dbReference>
<dbReference type="InterPro" id="IPR052035">
    <property type="entry name" value="ZnF_BED_domain_contain"/>
</dbReference>
<evidence type="ECO:0000256" key="10">
    <source>
        <dbReference type="PROSITE-ProRule" id="PRU00027"/>
    </source>
</evidence>
<dbReference type="Proteomes" id="UP000594261">
    <property type="component" value="Chromosome 1"/>
</dbReference>
<keyword evidence="9" id="KW-0539">Nucleus</keyword>
<dbReference type="InterPro" id="IPR025525">
    <property type="entry name" value="hAT-like_transposase_RNase-H"/>
</dbReference>
<dbReference type="Pfam" id="PF14372">
    <property type="entry name" value="hAT-like_RNase-H"/>
    <property type="match status" value="1"/>
</dbReference>
<reference evidence="13" key="2">
    <citation type="submission" date="2021-01" db="UniProtKB">
        <authorList>
            <consortium name="EnsemblPlants"/>
        </authorList>
    </citation>
    <scope>IDENTIFICATION</scope>
</reference>
<dbReference type="EMBL" id="LRBV02000001">
    <property type="status" value="NOT_ANNOTATED_CDS"/>
    <property type="molecule type" value="Genomic_DNA"/>
</dbReference>
<keyword evidence="4 10" id="KW-0863">Zinc-finger</keyword>
<feature type="compositionally biased region" description="Acidic residues" evidence="11">
    <location>
        <begin position="385"/>
        <end position="399"/>
    </location>
</feature>
<reference evidence="13 14" key="1">
    <citation type="journal article" date="2016" name="G3 (Bethesda)">
        <title>First Draft Assembly and Annotation of the Genome of a California Endemic Oak Quercus lobata Nee (Fagaceae).</title>
        <authorList>
            <person name="Sork V.L."/>
            <person name="Fitz-Gibbon S.T."/>
            <person name="Puiu D."/>
            <person name="Crepeau M."/>
            <person name="Gugger P.F."/>
            <person name="Sherman R."/>
            <person name="Stevens K."/>
            <person name="Langley C.H."/>
            <person name="Pellegrini M."/>
            <person name="Salzberg S.L."/>
        </authorList>
    </citation>
    <scope>NUCLEOTIDE SEQUENCE [LARGE SCALE GENOMIC DNA]</scope>
    <source>
        <strain evidence="14">cv. SW786</strain>
    </source>
</reference>
<dbReference type="Gramene" id="QL01p050278:mrna">
    <property type="protein sequence ID" value="QL01p050278:mrna"/>
    <property type="gene ID" value="QL01p050278"/>
</dbReference>
<feature type="compositionally biased region" description="Basic and acidic residues" evidence="11">
    <location>
        <begin position="9"/>
        <end position="18"/>
    </location>
</feature>
<dbReference type="InterPro" id="IPR036236">
    <property type="entry name" value="Znf_C2H2_sf"/>
</dbReference>
<evidence type="ECO:0000256" key="3">
    <source>
        <dbReference type="ARBA" id="ARBA00022723"/>
    </source>
</evidence>
<keyword evidence="14" id="KW-1185">Reference proteome</keyword>
<comment type="subcellular location">
    <subcellularLocation>
        <location evidence="1">Nucleus</location>
    </subcellularLocation>
</comment>
<dbReference type="PANTHER" id="PTHR46481:SF8">
    <property type="entry name" value="ZINC FINGER BED DOMAIN-CONTAINING PROTEIN RICESLEEPER 1-LIKE"/>
    <property type="match status" value="1"/>
</dbReference>
<evidence type="ECO:0000313" key="14">
    <source>
        <dbReference type="Proteomes" id="UP000594261"/>
    </source>
</evidence>
<evidence type="ECO:0000256" key="5">
    <source>
        <dbReference type="ARBA" id="ARBA00022833"/>
    </source>
</evidence>
<evidence type="ECO:0000259" key="12">
    <source>
        <dbReference type="PROSITE" id="PS50808"/>
    </source>
</evidence>
<dbReference type="GO" id="GO:0008270">
    <property type="term" value="F:zinc ion binding"/>
    <property type="evidence" value="ECO:0007669"/>
    <property type="project" value="UniProtKB-KW"/>
</dbReference>
<keyword evidence="8" id="KW-0804">Transcription</keyword>
<dbReference type="OMA" id="EREPVWA"/>
<keyword evidence="3" id="KW-0479">Metal-binding</keyword>
<name>A0A7N2KQS5_QUELO</name>
<feature type="region of interest" description="Disordered" evidence="11">
    <location>
        <begin position="1"/>
        <end position="39"/>
    </location>
</feature>
<evidence type="ECO:0000256" key="4">
    <source>
        <dbReference type="ARBA" id="ARBA00022771"/>
    </source>
</evidence>
<dbReference type="GO" id="GO:0003677">
    <property type="term" value="F:DNA binding"/>
    <property type="evidence" value="ECO:0007669"/>
    <property type="project" value="UniProtKB-KW"/>
</dbReference>
<evidence type="ECO:0000313" key="13">
    <source>
        <dbReference type="EnsemblPlants" id="QL01p050285:mrna"/>
    </source>
</evidence>
<feature type="region of interest" description="Disordered" evidence="11">
    <location>
        <begin position="385"/>
        <end position="410"/>
    </location>
</feature>
<dbReference type="EnsemblPlants" id="QL01p050278:mrna">
    <property type="protein sequence ID" value="QL01p050278:mrna"/>
    <property type="gene ID" value="QL01p050278"/>
</dbReference>
<protein>
    <recommendedName>
        <fullName evidence="12">BED-type domain-containing protein</fullName>
    </recommendedName>
</protein>
<dbReference type="Pfam" id="PF05699">
    <property type="entry name" value="Dimer_Tnp_hAT"/>
    <property type="match status" value="1"/>
</dbReference>
<dbReference type="GO" id="GO:0005634">
    <property type="term" value="C:nucleus"/>
    <property type="evidence" value="ECO:0007669"/>
    <property type="project" value="UniProtKB-SubCell"/>
</dbReference>
<sequence length="716" mass="82870">MESETSGAHNEKPNDKTESPTTGNTNALPPKRPKKKKSEVWDHFSMMGDCDPNNPRAACNYCGKDYGCRGKRDGTSNLWNHLYNQCATSPYKVVDKKQKTLCFLKKEEGQSTLKAVGFSEKIARNALAKMIIVDELPFRHVEKEGFKFFVEVLEPRFTIPCRTTVARDCMNLYYEEKKKLKKAFQKQRVCLTTDTWTSIQNLNYMCLTAHWIDNDWNLHKRILNFCIVPNHKGVTIGKHIEKCLQEWGIDRIFTVTLDNASSNDIAIQYLKRKTKDWKTTILDNEFLHMRCCAHIVNLIVCEGLKDQNESVVKIRNAVRYVRSSPSRLQTFKNCVEREKIPSKSLVCLDLPTRWNSTYMMLEAAVKFQNAFERLQEEDSQFDSYFNDDDNDENEVGVEDDNGRGRGRGRKNIGPPNVLDWGKARIFVQFLKLFYKVTLRFSGSLYVTSNAFFHELVLVQSKLLTLSRSEDNMLKNMAASMRKKYDKYWENIKNINFLLYVAVVLDPRYKLRYIMFSFKQVYEKSKAEELTAMVEAKLKKLYEHYLQKDTSANIAKPSVSQTFEEMDVDDEEEDDSKSFAFQYKKHLEEAESLENKSEVDRFLTENCEGLGNAEFDILAWWKLNSHKYQILSQIARDVLAVPVSTVASESAFSTGGRVLDPFQSSLTPKMVEALICGQNWLRSSPIPINLREAMDDIEKYEEIESEFAALNIRDVEN</sequence>
<evidence type="ECO:0000256" key="9">
    <source>
        <dbReference type="ARBA" id="ARBA00023242"/>
    </source>
</evidence>
<dbReference type="EnsemblPlants" id="QL01p050285:mrna">
    <property type="protein sequence ID" value="QL01p050285:mrna"/>
    <property type="gene ID" value="QL01p050285"/>
</dbReference>
<accession>A0A7N2KQS5</accession>
<evidence type="ECO:0000256" key="8">
    <source>
        <dbReference type="ARBA" id="ARBA00023163"/>
    </source>
</evidence>
<dbReference type="PANTHER" id="PTHR46481">
    <property type="entry name" value="ZINC FINGER BED DOMAIN-CONTAINING PROTEIN 4"/>
    <property type="match status" value="1"/>
</dbReference>
<keyword evidence="6" id="KW-0805">Transcription regulation</keyword>
<dbReference type="Pfam" id="PF02892">
    <property type="entry name" value="zf-BED"/>
    <property type="match status" value="1"/>
</dbReference>
<dbReference type="InParanoid" id="A0A7N2KQS5"/>
<evidence type="ECO:0000256" key="7">
    <source>
        <dbReference type="ARBA" id="ARBA00023125"/>
    </source>
</evidence>
<dbReference type="SUPFAM" id="SSF140996">
    <property type="entry name" value="Hermes dimerisation domain"/>
    <property type="match status" value="1"/>
</dbReference>
<dbReference type="SUPFAM" id="SSF53098">
    <property type="entry name" value="Ribonuclease H-like"/>
    <property type="match status" value="1"/>
</dbReference>
<dbReference type="AlphaFoldDB" id="A0A7N2KQS5"/>
<dbReference type="SMART" id="SM00614">
    <property type="entry name" value="ZnF_BED"/>
    <property type="match status" value="1"/>
</dbReference>
<proteinExistence type="predicted"/>
<dbReference type="SUPFAM" id="SSF57667">
    <property type="entry name" value="beta-beta-alpha zinc fingers"/>
    <property type="match status" value="1"/>
</dbReference>
<dbReference type="Gramene" id="QL01p050285:mrna">
    <property type="protein sequence ID" value="QL01p050285:mrna"/>
    <property type="gene ID" value="QL01p050285"/>
</dbReference>